<sequence length="363" mass="41538">MATSAPFHLAESGVSALGNMMKKMLTTAILILAVVLTGCQANLLSADQIAAKMKAANEKINSYESKMEMTVKMGGQTQTTIIKQWMKRPDLMRVEAESSEDGKILSVSDGKRLWTYMEKKNQVMVFDVPGEIKKQQEEMGFLTEMVDRFLKEFEIEVVGQEKVAGRDCYILNLTPKQDAEFPLGKIKLWVDRESWMPLKQEIKNDQMQVTMTYKEIRYNVDLDDNLFKFEAPPGVKVKEVNLEPKKLTLEEARKTADFQVFEPTYLPEGVTLQDIRQFEFDQTSLMLNYRAPGEQNLTIMESKPRKDEMAQPWAEKIMIGSYEGQVITRNNFTILSWVQDGTQIVITGTYDKETMVKIAESMK</sequence>
<organism evidence="4 5">
    <name type="scientific">Calderihabitans maritimus</name>
    <dbReference type="NCBI Taxonomy" id="1246530"/>
    <lineage>
        <taxon>Bacteria</taxon>
        <taxon>Bacillati</taxon>
        <taxon>Bacillota</taxon>
        <taxon>Clostridia</taxon>
        <taxon>Neomoorellales</taxon>
        <taxon>Calderihabitantaceae</taxon>
        <taxon>Calderihabitans</taxon>
    </lineage>
</organism>
<evidence type="ECO:0000313" key="5">
    <source>
        <dbReference type="Proteomes" id="UP000197032"/>
    </source>
</evidence>
<evidence type="ECO:0000256" key="1">
    <source>
        <dbReference type="SAM" id="Coils"/>
    </source>
</evidence>
<feature type="domain" description="Uncharacterized protein TP-0789" evidence="3">
    <location>
        <begin position="92"/>
        <end position="204"/>
    </location>
</feature>
<comment type="caution">
    <text evidence="4">The sequence shown here is derived from an EMBL/GenBank/DDBJ whole genome shotgun (WGS) entry which is preliminary data.</text>
</comment>
<dbReference type="InterPro" id="IPR029046">
    <property type="entry name" value="LolA/LolB/LppX"/>
</dbReference>
<dbReference type="Pfam" id="PF17131">
    <property type="entry name" value="LolA_like"/>
    <property type="match status" value="1"/>
</dbReference>
<reference evidence="5" key="1">
    <citation type="journal article" date="2017" name="Appl. Environ. Microbiol.">
        <title>Genomic analysis of Calderihabitans maritimus KKC1, a thermophilic hydrogenogenic carboxydotrophic bacterium isolated from marine sediment.</title>
        <authorList>
            <person name="Omae K."/>
            <person name="Yoneda Y."/>
            <person name="Fukuyama Y."/>
            <person name="Yoshida T."/>
            <person name="Sako Y."/>
        </authorList>
    </citation>
    <scope>NUCLEOTIDE SEQUENCE [LARGE SCALE GENOMIC DNA]</scope>
    <source>
        <strain evidence="5">KKC1</strain>
    </source>
</reference>
<dbReference type="Pfam" id="PF14285">
    <property type="entry name" value="DUF4367"/>
    <property type="match status" value="1"/>
</dbReference>
<evidence type="ECO:0000259" key="2">
    <source>
        <dbReference type="Pfam" id="PF14285"/>
    </source>
</evidence>
<feature type="coiled-coil region" evidence="1">
    <location>
        <begin position="46"/>
        <end position="73"/>
    </location>
</feature>
<evidence type="ECO:0000259" key="3">
    <source>
        <dbReference type="Pfam" id="PF17131"/>
    </source>
</evidence>
<dbReference type="CDD" id="cd16329">
    <property type="entry name" value="LolA_like"/>
    <property type="match status" value="1"/>
</dbReference>
<keyword evidence="1" id="KW-0175">Coiled coil</keyword>
<dbReference type="Proteomes" id="UP000197032">
    <property type="component" value="Unassembled WGS sequence"/>
</dbReference>
<dbReference type="Gene3D" id="2.50.20.10">
    <property type="entry name" value="Lipoprotein localisation LolA/LolB/LppX"/>
    <property type="match status" value="1"/>
</dbReference>
<dbReference type="InterPro" id="IPR052944">
    <property type="entry name" value="Sporulation_related"/>
</dbReference>
<dbReference type="InterPro" id="IPR025377">
    <property type="entry name" value="DUF4367"/>
</dbReference>
<name>A0A1Z5HT08_9FIRM</name>
<accession>A0A1Z5HT08</accession>
<feature type="domain" description="DUF4367" evidence="2">
    <location>
        <begin position="261"/>
        <end position="362"/>
    </location>
</feature>
<dbReference type="AlphaFoldDB" id="A0A1Z5HT08"/>
<evidence type="ECO:0000313" key="4">
    <source>
        <dbReference type="EMBL" id="GAW92461.1"/>
    </source>
</evidence>
<dbReference type="SUPFAM" id="SSF89392">
    <property type="entry name" value="Prokaryotic lipoproteins and lipoprotein localization factors"/>
    <property type="match status" value="1"/>
</dbReference>
<keyword evidence="5" id="KW-1185">Reference proteome</keyword>
<dbReference type="EMBL" id="BDGJ01000081">
    <property type="protein sequence ID" value="GAW92461.1"/>
    <property type="molecule type" value="Genomic_DNA"/>
</dbReference>
<proteinExistence type="predicted"/>
<gene>
    <name evidence="4" type="ORF">KKC1_16150</name>
</gene>
<dbReference type="PANTHER" id="PTHR37507">
    <property type="entry name" value="SPORULATION PROTEIN YDCC"/>
    <property type="match status" value="1"/>
</dbReference>
<protein>
    <submittedName>
        <fullName evidence="4">Uncharacterized protein</fullName>
    </submittedName>
</protein>
<dbReference type="InterPro" id="IPR033399">
    <property type="entry name" value="TP_0789-like"/>
</dbReference>
<dbReference type="PANTHER" id="PTHR37507:SF2">
    <property type="entry name" value="SPORULATION PROTEIN YDCC"/>
    <property type="match status" value="1"/>
</dbReference>